<dbReference type="Proteomes" id="UP000318186">
    <property type="component" value="Unassembled WGS sequence"/>
</dbReference>
<gene>
    <name evidence="4" type="ORF">FHX80_113748</name>
</gene>
<protein>
    <submittedName>
        <fullName evidence="4">Histidine kinase-like protein</fullName>
    </submittedName>
</protein>
<dbReference type="PANTHER" id="PTHR35526">
    <property type="entry name" value="ANTI-SIGMA-F FACTOR RSBW-RELATED"/>
    <property type="match status" value="1"/>
</dbReference>
<evidence type="ECO:0000313" key="4">
    <source>
        <dbReference type="EMBL" id="TWG05271.1"/>
    </source>
</evidence>
<dbReference type="SUPFAM" id="SSF55874">
    <property type="entry name" value="ATPase domain of HSP90 chaperone/DNA topoisomerase II/histidine kinase"/>
    <property type="match status" value="1"/>
</dbReference>
<name>A0A561V0X2_9ACTN</name>
<feature type="domain" description="Histidine kinase/HSP90-like ATPase" evidence="3">
    <location>
        <begin position="23"/>
        <end position="141"/>
    </location>
</feature>
<evidence type="ECO:0000256" key="1">
    <source>
        <dbReference type="ARBA" id="ARBA00022527"/>
    </source>
</evidence>
<proteinExistence type="predicted"/>
<dbReference type="EMBL" id="VIWW01000001">
    <property type="protein sequence ID" value="TWG05271.1"/>
    <property type="molecule type" value="Genomic_DNA"/>
</dbReference>
<dbReference type="AlphaFoldDB" id="A0A561V0X2"/>
<accession>A0A561V0X2</accession>
<dbReference type="GO" id="GO:0004674">
    <property type="term" value="F:protein serine/threonine kinase activity"/>
    <property type="evidence" value="ECO:0007669"/>
    <property type="project" value="UniProtKB-KW"/>
</dbReference>
<comment type="caution">
    <text evidence="4">The sequence shown here is derived from an EMBL/GenBank/DDBJ whole genome shotgun (WGS) entry which is preliminary data.</text>
</comment>
<keyword evidence="4" id="KW-0418">Kinase</keyword>
<dbReference type="InterPro" id="IPR003594">
    <property type="entry name" value="HATPase_dom"/>
</dbReference>
<dbReference type="InterPro" id="IPR036890">
    <property type="entry name" value="HATPase_C_sf"/>
</dbReference>
<evidence type="ECO:0000313" key="5">
    <source>
        <dbReference type="Proteomes" id="UP000318186"/>
    </source>
</evidence>
<dbReference type="InterPro" id="IPR050267">
    <property type="entry name" value="Anti-sigma-factor_SerPK"/>
</dbReference>
<keyword evidence="4" id="KW-0808">Transferase</keyword>
<keyword evidence="1" id="KW-0723">Serine/threonine-protein kinase</keyword>
<evidence type="ECO:0000259" key="3">
    <source>
        <dbReference type="Pfam" id="PF13581"/>
    </source>
</evidence>
<dbReference type="Pfam" id="PF13581">
    <property type="entry name" value="HATPase_c_2"/>
    <property type="match status" value="1"/>
</dbReference>
<sequence length="153" mass="16594">MTALQAQPPVTVRVFAQRCSATRHGATLARRLAVWKLDTWGIPYDTRLSDTVALLVAELAANAVLHGRVPGRDFELRLMYPYEQTGVVRIEVSDNHETRPNPLAARQPDPDADGGRGLLIVESIAARWGVSDRMGPGKTVWAEAEAGGVRGGL</sequence>
<dbReference type="PANTHER" id="PTHR35526:SF3">
    <property type="entry name" value="ANTI-SIGMA-F FACTOR RSBW"/>
    <property type="match status" value="1"/>
</dbReference>
<dbReference type="Gene3D" id="3.30.565.10">
    <property type="entry name" value="Histidine kinase-like ATPase, C-terminal domain"/>
    <property type="match status" value="1"/>
</dbReference>
<dbReference type="CDD" id="cd16936">
    <property type="entry name" value="HATPase_RsbW-like"/>
    <property type="match status" value="1"/>
</dbReference>
<evidence type="ECO:0000256" key="2">
    <source>
        <dbReference type="SAM" id="MobiDB-lite"/>
    </source>
</evidence>
<feature type="region of interest" description="Disordered" evidence="2">
    <location>
        <begin position="94"/>
        <end position="113"/>
    </location>
</feature>
<organism evidence="4 5">
    <name type="scientific">Streptomyces brevispora</name>
    <dbReference type="NCBI Taxonomy" id="887462"/>
    <lineage>
        <taxon>Bacteria</taxon>
        <taxon>Bacillati</taxon>
        <taxon>Actinomycetota</taxon>
        <taxon>Actinomycetes</taxon>
        <taxon>Kitasatosporales</taxon>
        <taxon>Streptomycetaceae</taxon>
        <taxon>Streptomyces</taxon>
    </lineage>
</organism>
<reference evidence="4 5" key="1">
    <citation type="submission" date="2019-06" db="EMBL/GenBank/DDBJ databases">
        <title>Sequencing the genomes of 1000 actinobacteria strains.</title>
        <authorList>
            <person name="Klenk H.-P."/>
        </authorList>
    </citation>
    <scope>NUCLEOTIDE SEQUENCE [LARGE SCALE GENOMIC DNA]</scope>
    <source>
        <strain evidence="4 5">DSM 42059</strain>
    </source>
</reference>